<evidence type="ECO:0000313" key="1">
    <source>
        <dbReference type="EMBL" id="MZP42586.1"/>
    </source>
</evidence>
<dbReference type="EMBL" id="WXEX01000004">
    <property type="protein sequence ID" value="MZP42586.1"/>
    <property type="molecule type" value="Genomic_DNA"/>
</dbReference>
<sequence>MVKQGELRNAQESPVLPQEVLARIEKEIRAMTFGTVTLVLQDAHIIQMNKLEKIRFDADEGSKGAKPETTEVKFAPAQGQTSSSFRRRIIEAVGGLRYGEVVIVIQKGRIVQIERTEKRRFPLLEGLYGDGI</sequence>
<proteinExistence type="predicted"/>
<reference evidence="1 2" key="1">
    <citation type="submission" date="2020-01" db="EMBL/GenBank/DDBJ databases">
        <title>Whole genome sequence of Heliobacterium gestii DSM 11169.</title>
        <authorList>
            <person name="Kyndt J.A."/>
            <person name="Meyer T.E."/>
        </authorList>
    </citation>
    <scope>NUCLEOTIDE SEQUENCE [LARGE SCALE GENOMIC DNA]</scope>
    <source>
        <strain evidence="1 2">DSM 11169</strain>
    </source>
</reference>
<dbReference type="OrthoDB" id="1684946at2"/>
<dbReference type="InterPro" id="IPR018743">
    <property type="entry name" value="DUF2292"/>
</dbReference>
<gene>
    <name evidence="1" type="ORF">GTO89_05985</name>
</gene>
<name>A0A845LIA8_HELGE</name>
<accession>A0A845LIA8</accession>
<dbReference type="RefSeq" id="WP_161261149.1">
    <property type="nucleotide sequence ID" value="NZ_JAFBDC010000003.1"/>
</dbReference>
<dbReference type="AlphaFoldDB" id="A0A845LIA8"/>
<organism evidence="1 2">
    <name type="scientific">Heliomicrobium gestii</name>
    <name type="common">Heliobacterium gestii</name>
    <dbReference type="NCBI Taxonomy" id="2699"/>
    <lineage>
        <taxon>Bacteria</taxon>
        <taxon>Bacillati</taxon>
        <taxon>Bacillota</taxon>
        <taxon>Clostridia</taxon>
        <taxon>Eubacteriales</taxon>
        <taxon>Heliobacteriaceae</taxon>
        <taxon>Heliomicrobium</taxon>
    </lineage>
</organism>
<protein>
    <submittedName>
        <fullName evidence="1">DUF2292 domain-containing protein</fullName>
    </submittedName>
</protein>
<evidence type="ECO:0000313" key="2">
    <source>
        <dbReference type="Proteomes" id="UP000471031"/>
    </source>
</evidence>
<keyword evidence="2" id="KW-1185">Reference proteome</keyword>
<dbReference type="Proteomes" id="UP000471031">
    <property type="component" value="Unassembled WGS sequence"/>
</dbReference>
<dbReference type="Pfam" id="PF10055">
    <property type="entry name" value="DUF2292"/>
    <property type="match status" value="2"/>
</dbReference>
<comment type="caution">
    <text evidence="1">The sequence shown here is derived from an EMBL/GenBank/DDBJ whole genome shotgun (WGS) entry which is preliminary data.</text>
</comment>